<dbReference type="GO" id="GO:0004671">
    <property type="term" value="F:protein C-terminal S-isoprenylcysteine carboxyl O-methyltransferase activity"/>
    <property type="evidence" value="ECO:0007669"/>
    <property type="project" value="UniProtKB-EC"/>
</dbReference>
<feature type="transmembrane region" description="Helical" evidence="10">
    <location>
        <begin position="31"/>
        <end position="55"/>
    </location>
</feature>
<gene>
    <name evidence="11" type="ORF">K402DRAFT_339232</name>
</gene>
<keyword evidence="7 10" id="KW-0812">Transmembrane</keyword>
<dbReference type="PROSITE" id="PS51564">
    <property type="entry name" value="SAM_ICMT"/>
    <property type="match status" value="1"/>
</dbReference>
<keyword evidence="6 10" id="KW-0949">S-adenosyl-L-methionine</keyword>
<dbReference type="PANTHER" id="PTHR12714">
    <property type="entry name" value="PROTEIN-S ISOPRENYLCYSTEINE O-METHYLTRANSFERASE"/>
    <property type="match status" value="1"/>
</dbReference>
<dbReference type="GO" id="GO:0032259">
    <property type="term" value="P:methylation"/>
    <property type="evidence" value="ECO:0007669"/>
    <property type="project" value="UniProtKB-KW"/>
</dbReference>
<dbReference type="InterPro" id="IPR007269">
    <property type="entry name" value="ICMT_MeTrfase"/>
</dbReference>
<keyword evidence="8 10" id="KW-1133">Transmembrane helix</keyword>
<comment type="caution">
    <text evidence="10">Lacks conserved residue(s) required for the propagation of feature annotation.</text>
</comment>
<dbReference type="InterPro" id="IPR025770">
    <property type="entry name" value="PPMT_MeTrfase"/>
</dbReference>
<feature type="transmembrane region" description="Helical" evidence="10">
    <location>
        <begin position="197"/>
        <end position="225"/>
    </location>
</feature>
<evidence type="ECO:0000256" key="5">
    <source>
        <dbReference type="ARBA" id="ARBA00022679"/>
    </source>
</evidence>
<evidence type="ECO:0000256" key="4">
    <source>
        <dbReference type="ARBA" id="ARBA00022603"/>
    </source>
</evidence>
<comment type="similarity">
    <text evidence="2 10">Belongs to the class VI-like SAM-binding methyltransferase superfamily. Isoprenylcysteine carboxyl methyltransferase family.</text>
</comment>
<evidence type="ECO:0000256" key="6">
    <source>
        <dbReference type="ARBA" id="ARBA00022691"/>
    </source>
</evidence>
<dbReference type="OrthoDB" id="422086at2759"/>
<evidence type="ECO:0000256" key="1">
    <source>
        <dbReference type="ARBA" id="ARBA00004141"/>
    </source>
</evidence>
<evidence type="ECO:0000256" key="2">
    <source>
        <dbReference type="ARBA" id="ARBA00009140"/>
    </source>
</evidence>
<dbReference type="EMBL" id="ML977178">
    <property type="protein sequence ID" value="KAF1983049.1"/>
    <property type="molecule type" value="Genomic_DNA"/>
</dbReference>
<reference evidence="11" key="1">
    <citation type="journal article" date="2020" name="Stud. Mycol.">
        <title>101 Dothideomycetes genomes: a test case for predicting lifestyles and emergence of pathogens.</title>
        <authorList>
            <person name="Haridas S."/>
            <person name="Albert R."/>
            <person name="Binder M."/>
            <person name="Bloem J."/>
            <person name="Labutti K."/>
            <person name="Salamov A."/>
            <person name="Andreopoulos B."/>
            <person name="Baker S."/>
            <person name="Barry K."/>
            <person name="Bills G."/>
            <person name="Bluhm B."/>
            <person name="Cannon C."/>
            <person name="Castanera R."/>
            <person name="Culley D."/>
            <person name="Daum C."/>
            <person name="Ezra D."/>
            <person name="Gonzalez J."/>
            <person name="Henrissat B."/>
            <person name="Kuo A."/>
            <person name="Liang C."/>
            <person name="Lipzen A."/>
            <person name="Lutzoni F."/>
            <person name="Magnuson J."/>
            <person name="Mondo S."/>
            <person name="Nolan M."/>
            <person name="Ohm R."/>
            <person name="Pangilinan J."/>
            <person name="Park H.-J."/>
            <person name="Ramirez L."/>
            <person name="Alfaro M."/>
            <person name="Sun H."/>
            <person name="Tritt A."/>
            <person name="Yoshinaga Y."/>
            <person name="Zwiers L.-H."/>
            <person name="Turgeon B."/>
            <person name="Goodwin S."/>
            <person name="Spatafora J."/>
            <person name="Crous P."/>
            <person name="Grigoriev I."/>
        </authorList>
    </citation>
    <scope>NUCLEOTIDE SEQUENCE</scope>
    <source>
        <strain evidence="11">CBS 113979</strain>
    </source>
</reference>
<dbReference type="Pfam" id="PF04140">
    <property type="entry name" value="ICMT"/>
    <property type="match status" value="1"/>
</dbReference>
<accession>A0A6G1GQM6</accession>
<evidence type="ECO:0000256" key="3">
    <source>
        <dbReference type="ARBA" id="ARBA00012151"/>
    </source>
</evidence>
<dbReference type="PANTHER" id="PTHR12714:SF9">
    <property type="entry name" value="PROTEIN-S-ISOPRENYLCYSTEINE O-METHYLTRANSFERASE"/>
    <property type="match status" value="1"/>
</dbReference>
<dbReference type="Gene3D" id="1.20.120.1630">
    <property type="match status" value="1"/>
</dbReference>
<dbReference type="AlphaFoldDB" id="A0A6G1GQM6"/>
<keyword evidence="9 10" id="KW-0472">Membrane</keyword>
<evidence type="ECO:0000256" key="8">
    <source>
        <dbReference type="ARBA" id="ARBA00022989"/>
    </source>
</evidence>
<organism evidence="11 12">
    <name type="scientific">Aulographum hederae CBS 113979</name>
    <dbReference type="NCBI Taxonomy" id="1176131"/>
    <lineage>
        <taxon>Eukaryota</taxon>
        <taxon>Fungi</taxon>
        <taxon>Dikarya</taxon>
        <taxon>Ascomycota</taxon>
        <taxon>Pezizomycotina</taxon>
        <taxon>Dothideomycetes</taxon>
        <taxon>Pleosporomycetidae</taxon>
        <taxon>Aulographales</taxon>
        <taxon>Aulographaceae</taxon>
    </lineage>
</organism>
<evidence type="ECO:0000256" key="10">
    <source>
        <dbReference type="RuleBase" id="RU362022"/>
    </source>
</evidence>
<keyword evidence="5 11" id="KW-0808">Transferase</keyword>
<comment type="catalytic activity">
    <reaction evidence="10">
        <text>[protein]-C-terminal S-[(2E,6E)-farnesyl]-L-cysteine + S-adenosyl-L-methionine = [protein]-C-terminal S-[(2E,6E)-farnesyl]-L-cysteine methyl ester + S-adenosyl-L-homocysteine</text>
        <dbReference type="Rhea" id="RHEA:21672"/>
        <dbReference type="Rhea" id="RHEA-COMP:12125"/>
        <dbReference type="Rhea" id="RHEA-COMP:12126"/>
        <dbReference type="ChEBI" id="CHEBI:57856"/>
        <dbReference type="ChEBI" id="CHEBI:59789"/>
        <dbReference type="ChEBI" id="CHEBI:90510"/>
        <dbReference type="ChEBI" id="CHEBI:90511"/>
        <dbReference type="EC" id="2.1.1.100"/>
    </reaction>
</comment>
<protein>
    <recommendedName>
        <fullName evidence="3 10">Protein-S-isoprenylcysteine O-methyltransferase</fullName>
        <ecNumber evidence="3 10">2.1.1.100</ecNumber>
    </recommendedName>
</protein>
<dbReference type="GO" id="GO:0005789">
    <property type="term" value="C:endoplasmic reticulum membrane"/>
    <property type="evidence" value="ECO:0007669"/>
    <property type="project" value="UniProtKB-SubCell"/>
</dbReference>
<feature type="transmembrane region" description="Helical" evidence="10">
    <location>
        <begin position="67"/>
        <end position="86"/>
    </location>
</feature>
<dbReference type="Proteomes" id="UP000800041">
    <property type="component" value="Unassembled WGS sequence"/>
</dbReference>
<name>A0A6G1GQM6_9PEZI</name>
<keyword evidence="10" id="KW-0256">Endoplasmic reticulum</keyword>
<dbReference type="EC" id="2.1.1.100" evidence="3 10"/>
<evidence type="ECO:0000313" key="11">
    <source>
        <dbReference type="EMBL" id="KAF1983049.1"/>
    </source>
</evidence>
<keyword evidence="12" id="KW-1185">Reference proteome</keyword>
<evidence type="ECO:0000256" key="9">
    <source>
        <dbReference type="ARBA" id="ARBA00023136"/>
    </source>
</evidence>
<comment type="subcellular location">
    <subcellularLocation>
        <location evidence="10">Endoplasmic reticulum membrane</location>
        <topology evidence="10">Multi-pass membrane protein</topology>
    </subcellularLocation>
    <subcellularLocation>
        <location evidence="1">Membrane</location>
        <topology evidence="1">Multi-pass membrane protein</topology>
    </subcellularLocation>
</comment>
<sequence length="279" mass="31980">MDSELEAKVLPPPPISPWELLPGGPRSQSGIAVRSYCLGIVLGVTLLITSQNLTAYVTPFLLSRPRLWRLSAFLCSLALFHFLEFWTHARYNLPQATIETFLLFDNGIEYEIAHGTAMIETVITSLFFPEWQSWSSGSKIQLIGVGMMVVGQIIRTTAMMHAGPNFHHKVQIRKRKGHNLVQHGIYSKFRHPSYFGFFWWALGTQVMLGNKFCLGAYFLVLHVFFSTRIAKEEEFLVDFFGDEYVQYKKKTWVGIPFYKTRLFAVGGRKLQHQLDPQGR</sequence>
<evidence type="ECO:0000313" key="12">
    <source>
        <dbReference type="Proteomes" id="UP000800041"/>
    </source>
</evidence>
<evidence type="ECO:0000256" key="7">
    <source>
        <dbReference type="ARBA" id="ARBA00022692"/>
    </source>
</evidence>
<keyword evidence="4 10" id="KW-0489">Methyltransferase</keyword>
<proteinExistence type="inferred from homology"/>